<comment type="catalytic activity">
    <reaction evidence="16">
        <text>L-threonyl-[protein] + ATP = O-phospho-L-threonyl-[protein] + ADP + H(+)</text>
        <dbReference type="Rhea" id="RHEA:46608"/>
        <dbReference type="Rhea" id="RHEA-COMP:11060"/>
        <dbReference type="Rhea" id="RHEA-COMP:11605"/>
        <dbReference type="ChEBI" id="CHEBI:15378"/>
        <dbReference type="ChEBI" id="CHEBI:30013"/>
        <dbReference type="ChEBI" id="CHEBI:30616"/>
        <dbReference type="ChEBI" id="CHEBI:61977"/>
        <dbReference type="ChEBI" id="CHEBI:456216"/>
        <dbReference type="EC" id="2.7.11.1"/>
    </reaction>
</comment>
<dbReference type="FunFam" id="1.10.510.10:FF:000401">
    <property type="entry name" value="serine/threonine-protein kinase haspin"/>
    <property type="match status" value="1"/>
</dbReference>
<dbReference type="Proteomes" id="UP000192223">
    <property type="component" value="Unplaced"/>
</dbReference>
<dbReference type="GO" id="GO:0035556">
    <property type="term" value="P:intracellular signal transduction"/>
    <property type="evidence" value="ECO:0007669"/>
    <property type="project" value="TreeGrafter"/>
</dbReference>
<evidence type="ECO:0000256" key="9">
    <source>
        <dbReference type="ARBA" id="ARBA00022553"/>
    </source>
</evidence>
<protein>
    <recommendedName>
        <fullName evidence="5">non-specific serine/threonine protein kinase</fullName>
        <ecNumber evidence="5">2.7.11.1</ecNumber>
    </recommendedName>
</protein>
<dbReference type="GO" id="GO:0005634">
    <property type="term" value="C:nucleus"/>
    <property type="evidence" value="ECO:0007669"/>
    <property type="project" value="UniProtKB-SubCell"/>
</dbReference>
<proteinExistence type="predicted"/>
<dbReference type="InterPro" id="IPR011009">
    <property type="entry name" value="Kinase-like_dom_sf"/>
</dbReference>
<keyword evidence="6" id="KW-0158">Chromosome</keyword>
<dbReference type="PROSITE" id="PS50011">
    <property type="entry name" value="PROTEIN_KINASE_DOM"/>
    <property type="match status" value="1"/>
</dbReference>
<evidence type="ECO:0000256" key="16">
    <source>
        <dbReference type="ARBA" id="ARBA00047899"/>
    </source>
</evidence>
<dbReference type="GO" id="GO:0005524">
    <property type="term" value="F:ATP binding"/>
    <property type="evidence" value="ECO:0007669"/>
    <property type="project" value="UniProtKB-UniRule"/>
</dbReference>
<dbReference type="GeneID" id="108740918"/>
<sequence>MHYRLEKAFDCHEKCLHTYVSAGIIPDNTQNETLEEKFGRISVNEPHNNDNQIDDDNDAIVKLQQPLPIQFAPLSAKDQAKAVVFEKCRQTEPLPFSECYPDSILQNCFKIGEGVYGEVFQFRGENGKPTVMKIIPIEGDQLVNGEVQKKFEEIMTEIVIAMELSSLRNNNTNITNTFSELQRVRCVKGRWPARLLDLWDLYDEDRKSENDSPEIFGEDQLYITLELANGGRDLEAFGFTNALQAFSVFQQVSCALAVAEESLEFEHRDLHWGNVLVSIVDHDKTVSFVLNGKNITLETYGVEASIIDFTLSRITKSNCCIFTDVSNDLELFTAEGDYQFEIYRLMKKRNGNEWEHFEPYTNVLWLHYLLDKAVTALRYRSTKSKLHKEYIRKLRNIKDVILEYTSVKDYVINNFQFTF</sequence>
<dbReference type="KEGG" id="apln:108740918"/>
<evidence type="ECO:0000256" key="10">
    <source>
        <dbReference type="ARBA" id="ARBA00022679"/>
    </source>
</evidence>
<dbReference type="SMART" id="SM01331">
    <property type="entry name" value="DUF3635"/>
    <property type="match status" value="1"/>
</dbReference>
<gene>
    <name evidence="21" type="primary">LOC108740918</name>
</gene>
<keyword evidence="9" id="KW-0597">Phosphoprotein</keyword>
<evidence type="ECO:0000256" key="3">
    <source>
        <dbReference type="ARBA" id="ARBA00004186"/>
    </source>
</evidence>
<keyword evidence="12 21" id="KW-0418">Kinase</keyword>
<keyword evidence="7" id="KW-0963">Cytoplasm</keyword>
<evidence type="ECO:0000256" key="6">
    <source>
        <dbReference type="ARBA" id="ARBA00022454"/>
    </source>
</evidence>
<keyword evidence="10" id="KW-0808">Transferase</keyword>
<dbReference type="AlphaFoldDB" id="A0A1W4XET0"/>
<dbReference type="FunFam" id="3.30.200.20:FF:000409">
    <property type="entry name" value="serine/threonine-protein kinase haspin"/>
    <property type="match status" value="1"/>
</dbReference>
<reference evidence="21" key="1">
    <citation type="submission" date="2025-08" db="UniProtKB">
        <authorList>
            <consortium name="RefSeq"/>
        </authorList>
    </citation>
    <scope>IDENTIFICATION</scope>
    <source>
        <tissue evidence="21">Entire body</tissue>
    </source>
</reference>
<comment type="cofactor">
    <cofactor evidence="1">
        <name>Mg(2+)</name>
        <dbReference type="ChEBI" id="CHEBI:18420"/>
    </cofactor>
</comment>
<dbReference type="OrthoDB" id="21018at2759"/>
<dbReference type="STRING" id="224129.A0A1W4XET0"/>
<evidence type="ECO:0000256" key="15">
    <source>
        <dbReference type="ARBA" id="ARBA00023242"/>
    </source>
</evidence>
<dbReference type="GO" id="GO:0072354">
    <property type="term" value="F:histone H3T3 kinase activity"/>
    <property type="evidence" value="ECO:0007669"/>
    <property type="project" value="TreeGrafter"/>
</dbReference>
<evidence type="ECO:0000313" key="20">
    <source>
        <dbReference type="Proteomes" id="UP000192223"/>
    </source>
</evidence>
<dbReference type="Gene3D" id="3.30.200.20">
    <property type="entry name" value="Phosphorylase Kinase, domain 1"/>
    <property type="match status" value="1"/>
</dbReference>
<evidence type="ECO:0000256" key="17">
    <source>
        <dbReference type="ARBA" id="ARBA00048679"/>
    </source>
</evidence>
<evidence type="ECO:0000256" key="12">
    <source>
        <dbReference type="ARBA" id="ARBA00022777"/>
    </source>
</evidence>
<dbReference type="RefSeq" id="XP_018330958.1">
    <property type="nucleotide sequence ID" value="XM_018475456.2"/>
</dbReference>
<evidence type="ECO:0000256" key="18">
    <source>
        <dbReference type="PROSITE-ProRule" id="PRU10141"/>
    </source>
</evidence>
<dbReference type="InParanoid" id="A0A1W4XET0"/>
<keyword evidence="20" id="KW-1185">Reference proteome</keyword>
<keyword evidence="11 18" id="KW-0547">Nucleotide-binding</keyword>
<keyword evidence="14" id="KW-0206">Cytoskeleton</keyword>
<evidence type="ECO:0000256" key="1">
    <source>
        <dbReference type="ARBA" id="ARBA00001946"/>
    </source>
</evidence>
<keyword evidence="15" id="KW-0539">Nucleus</keyword>
<feature type="domain" description="Protein kinase" evidence="19">
    <location>
        <begin position="105"/>
        <end position="419"/>
    </location>
</feature>
<evidence type="ECO:0000256" key="14">
    <source>
        <dbReference type="ARBA" id="ARBA00023212"/>
    </source>
</evidence>
<comment type="subcellular location">
    <subcellularLocation>
        <location evidence="4">Chromosome</location>
    </subcellularLocation>
    <subcellularLocation>
        <location evidence="3">Cytoplasm</location>
        <location evidence="3">Cytoskeleton</location>
        <location evidence="3">Spindle</location>
    </subcellularLocation>
    <subcellularLocation>
        <location evidence="2">Nucleus</location>
    </subcellularLocation>
</comment>
<accession>A0A1W4XET0</accession>
<organism evidence="20 21">
    <name type="scientific">Agrilus planipennis</name>
    <name type="common">Emerald ash borer</name>
    <name type="synonym">Agrilus marcopoli</name>
    <dbReference type="NCBI Taxonomy" id="224129"/>
    <lineage>
        <taxon>Eukaryota</taxon>
        <taxon>Metazoa</taxon>
        <taxon>Ecdysozoa</taxon>
        <taxon>Arthropoda</taxon>
        <taxon>Hexapoda</taxon>
        <taxon>Insecta</taxon>
        <taxon>Pterygota</taxon>
        <taxon>Neoptera</taxon>
        <taxon>Endopterygota</taxon>
        <taxon>Coleoptera</taxon>
        <taxon>Polyphaga</taxon>
        <taxon>Elateriformia</taxon>
        <taxon>Buprestoidea</taxon>
        <taxon>Buprestidae</taxon>
        <taxon>Agrilinae</taxon>
        <taxon>Agrilus</taxon>
    </lineage>
</organism>
<comment type="catalytic activity">
    <reaction evidence="17">
        <text>L-seryl-[protein] + ATP = O-phospho-L-seryl-[protein] + ADP + H(+)</text>
        <dbReference type="Rhea" id="RHEA:17989"/>
        <dbReference type="Rhea" id="RHEA-COMP:9863"/>
        <dbReference type="Rhea" id="RHEA-COMP:11604"/>
        <dbReference type="ChEBI" id="CHEBI:15378"/>
        <dbReference type="ChEBI" id="CHEBI:29999"/>
        <dbReference type="ChEBI" id="CHEBI:30616"/>
        <dbReference type="ChEBI" id="CHEBI:83421"/>
        <dbReference type="ChEBI" id="CHEBI:456216"/>
        <dbReference type="EC" id="2.7.11.1"/>
    </reaction>
</comment>
<dbReference type="GO" id="GO:0000278">
    <property type="term" value="P:mitotic cell cycle"/>
    <property type="evidence" value="ECO:0007669"/>
    <property type="project" value="TreeGrafter"/>
</dbReference>
<evidence type="ECO:0000256" key="7">
    <source>
        <dbReference type="ARBA" id="ARBA00022490"/>
    </source>
</evidence>
<feature type="binding site" evidence="18">
    <location>
        <position position="133"/>
    </location>
    <ligand>
        <name>ATP</name>
        <dbReference type="ChEBI" id="CHEBI:30616"/>
    </ligand>
</feature>
<dbReference type="InterPro" id="IPR024604">
    <property type="entry name" value="GSG2_C"/>
</dbReference>
<dbReference type="FunCoup" id="A0A1W4XET0">
    <property type="interactions" value="122"/>
</dbReference>
<evidence type="ECO:0000256" key="8">
    <source>
        <dbReference type="ARBA" id="ARBA00022527"/>
    </source>
</evidence>
<dbReference type="PANTHER" id="PTHR24419">
    <property type="entry name" value="INTERLEUKIN-1 RECEPTOR-ASSOCIATED KINASE"/>
    <property type="match status" value="1"/>
</dbReference>
<evidence type="ECO:0000313" key="21">
    <source>
        <dbReference type="RefSeq" id="XP_018330958.1"/>
    </source>
</evidence>
<dbReference type="InterPro" id="IPR017441">
    <property type="entry name" value="Protein_kinase_ATP_BS"/>
</dbReference>
<dbReference type="PANTHER" id="PTHR24419:SF18">
    <property type="entry name" value="SERINE_THREONINE-PROTEIN KINASE HASPIN"/>
    <property type="match status" value="1"/>
</dbReference>
<evidence type="ECO:0000256" key="2">
    <source>
        <dbReference type="ARBA" id="ARBA00004123"/>
    </source>
</evidence>
<name>A0A1W4XET0_AGRPL</name>
<dbReference type="PROSITE" id="PS00107">
    <property type="entry name" value="PROTEIN_KINASE_ATP"/>
    <property type="match status" value="1"/>
</dbReference>
<dbReference type="Gene3D" id="1.10.510.10">
    <property type="entry name" value="Transferase(Phosphotransferase) domain 1"/>
    <property type="match status" value="1"/>
</dbReference>
<dbReference type="GO" id="GO:0005737">
    <property type="term" value="C:cytoplasm"/>
    <property type="evidence" value="ECO:0007669"/>
    <property type="project" value="TreeGrafter"/>
</dbReference>
<dbReference type="GO" id="GO:0010564">
    <property type="term" value="P:regulation of cell cycle process"/>
    <property type="evidence" value="ECO:0007669"/>
    <property type="project" value="UniProtKB-ARBA"/>
</dbReference>
<evidence type="ECO:0000259" key="19">
    <source>
        <dbReference type="PROSITE" id="PS50011"/>
    </source>
</evidence>
<evidence type="ECO:0000256" key="11">
    <source>
        <dbReference type="ARBA" id="ARBA00022741"/>
    </source>
</evidence>
<dbReference type="InterPro" id="IPR000719">
    <property type="entry name" value="Prot_kinase_dom"/>
</dbReference>
<evidence type="ECO:0000256" key="4">
    <source>
        <dbReference type="ARBA" id="ARBA00004286"/>
    </source>
</evidence>
<evidence type="ECO:0000256" key="5">
    <source>
        <dbReference type="ARBA" id="ARBA00012513"/>
    </source>
</evidence>
<dbReference type="GO" id="GO:0005819">
    <property type="term" value="C:spindle"/>
    <property type="evidence" value="ECO:0007669"/>
    <property type="project" value="UniProtKB-SubCell"/>
</dbReference>
<dbReference type="GO" id="GO:0005694">
    <property type="term" value="C:chromosome"/>
    <property type="evidence" value="ECO:0007669"/>
    <property type="project" value="UniProtKB-SubCell"/>
</dbReference>
<keyword evidence="13 18" id="KW-0067">ATP-binding</keyword>
<keyword evidence="8" id="KW-0723">Serine/threonine-protein kinase</keyword>
<dbReference type="EC" id="2.7.11.1" evidence="5"/>
<dbReference type="SUPFAM" id="SSF56112">
    <property type="entry name" value="Protein kinase-like (PK-like)"/>
    <property type="match status" value="1"/>
</dbReference>
<evidence type="ECO:0000256" key="13">
    <source>
        <dbReference type="ARBA" id="ARBA00022840"/>
    </source>
</evidence>
<dbReference type="Pfam" id="PF12330">
    <property type="entry name" value="Haspin_kinase"/>
    <property type="match status" value="1"/>
</dbReference>